<dbReference type="InterPro" id="IPR010985">
    <property type="entry name" value="Ribbon_hlx_hlx"/>
</dbReference>
<geneLocation type="plasmid" evidence="1">
    <name>1</name>
</geneLocation>
<proteinExistence type="predicted"/>
<dbReference type="RefSeq" id="WP_339158924.1">
    <property type="nucleotide sequence ID" value="NZ_LR743510.1"/>
</dbReference>
<reference evidence="1" key="1">
    <citation type="submission" date="2019-12" db="EMBL/GenBank/DDBJ databases">
        <authorList>
            <person name="Cremers G."/>
        </authorList>
    </citation>
    <scope>NUCLEOTIDE SEQUENCE</scope>
    <source>
        <strain evidence="1">Mbul2</strain>
        <plasmid evidence="1">1</plasmid>
    </source>
</reference>
<gene>
    <name evidence="1" type="ORF">MBLL_00357</name>
</gene>
<name>A0A679JPZ3_9HYPH</name>
<dbReference type="GO" id="GO:0006355">
    <property type="term" value="P:regulation of DNA-templated transcription"/>
    <property type="evidence" value="ECO:0007669"/>
    <property type="project" value="InterPro"/>
</dbReference>
<protein>
    <submittedName>
        <fullName evidence="1">Uncharacterized protein</fullName>
    </submittedName>
</protein>
<organism evidence="1">
    <name type="scientific">Methylobacterium bullatum</name>
    <dbReference type="NCBI Taxonomy" id="570505"/>
    <lineage>
        <taxon>Bacteria</taxon>
        <taxon>Pseudomonadati</taxon>
        <taxon>Pseudomonadota</taxon>
        <taxon>Alphaproteobacteria</taxon>
        <taxon>Hyphomicrobiales</taxon>
        <taxon>Methylobacteriaceae</taxon>
        <taxon>Methylobacterium</taxon>
    </lineage>
</organism>
<evidence type="ECO:0000313" key="1">
    <source>
        <dbReference type="EMBL" id="CAA2136827.1"/>
    </source>
</evidence>
<sequence>MPRVAVLLDEGEHSNLKAYAARSRKSMNDVIKAAIASYTVRTVHGPLTNDRKAQVREKKRVAGLCEECAPELFAEGETFGVTEFRKRLVQRSTTQTVPTRKEVAKFDEESAYKLLHARSGSGKTFDSLGEQRYQVRPSIYRAREIRRREG</sequence>
<keyword evidence="1" id="KW-0614">Plasmid</keyword>
<dbReference type="SUPFAM" id="SSF47598">
    <property type="entry name" value="Ribbon-helix-helix"/>
    <property type="match status" value="1"/>
</dbReference>
<accession>A0A679JPZ3</accession>
<dbReference type="AlphaFoldDB" id="A0A679JPZ3"/>
<dbReference type="EMBL" id="LR743510">
    <property type="protein sequence ID" value="CAA2136827.1"/>
    <property type="molecule type" value="Genomic_DNA"/>
</dbReference>